<sequence length="225" mass="23902">MTMFSAARLRDRRGPHAGGPRIGIGGRIGGCLLLLLAVIQTVRGDWRSAMNFFGSALVFLADDLPSRGPRRGLRCVGFGLVAVAVTAYALDHQWFSVGVMLWAIAVFSPWIFAQRSSDTGAFRFEDLVGLTVVEAKRRIGFGEYRGPHGVDAPTLVAVPVADLDMVSPSLIVTGVVVDDSDMSMTFGVAEPDSLPAEFDRGELQRQLADRVAASSGGPLGSALPA</sequence>
<feature type="transmembrane region" description="Helical" evidence="1">
    <location>
        <begin position="95"/>
        <end position="113"/>
    </location>
</feature>
<evidence type="ECO:0000313" key="2">
    <source>
        <dbReference type="EMBL" id="MDP0397050.1"/>
    </source>
</evidence>
<name>A0AA90NEL1_9ACTN</name>
<keyword evidence="1" id="KW-0472">Membrane</keyword>
<comment type="caution">
    <text evidence="2">The sequence shown here is derived from an EMBL/GenBank/DDBJ whole genome shotgun (WGS) entry which is preliminary data.</text>
</comment>
<accession>A0AA90NEL1</accession>
<evidence type="ECO:0000256" key="1">
    <source>
        <dbReference type="SAM" id="Phobius"/>
    </source>
</evidence>
<keyword evidence="1" id="KW-1133">Transmembrane helix</keyword>
<evidence type="ECO:0000313" key="3">
    <source>
        <dbReference type="Proteomes" id="UP001178281"/>
    </source>
</evidence>
<organism evidence="2 3">
    <name type="scientific">Tsukamurella strandjordii</name>
    <dbReference type="NCBI Taxonomy" id="147577"/>
    <lineage>
        <taxon>Bacteria</taxon>
        <taxon>Bacillati</taxon>
        <taxon>Actinomycetota</taxon>
        <taxon>Actinomycetes</taxon>
        <taxon>Mycobacteriales</taxon>
        <taxon>Tsukamurellaceae</taxon>
        <taxon>Tsukamurella</taxon>
    </lineage>
</organism>
<dbReference type="AlphaFoldDB" id="A0AA90NEL1"/>
<reference evidence="2" key="1">
    <citation type="submission" date="2023-08" db="EMBL/GenBank/DDBJ databases">
        <title>The draft genome of Tsukamurella strandjordii strain 050030.</title>
        <authorList>
            <person name="Zhao F."/>
            <person name="Feng Y."/>
            <person name="Zong Z."/>
        </authorList>
    </citation>
    <scope>NUCLEOTIDE SEQUENCE</scope>
    <source>
        <strain evidence="2">050030</strain>
    </source>
</reference>
<keyword evidence="3" id="KW-1185">Reference proteome</keyword>
<protein>
    <submittedName>
        <fullName evidence="2">Uncharacterized protein</fullName>
    </submittedName>
</protein>
<proteinExistence type="predicted"/>
<dbReference type="Proteomes" id="UP001178281">
    <property type="component" value="Unassembled WGS sequence"/>
</dbReference>
<feature type="transmembrane region" description="Helical" evidence="1">
    <location>
        <begin position="72"/>
        <end position="89"/>
    </location>
</feature>
<dbReference type="EMBL" id="JAUTIX010000001">
    <property type="protein sequence ID" value="MDP0397050.1"/>
    <property type="molecule type" value="Genomic_DNA"/>
</dbReference>
<dbReference type="RefSeq" id="WP_305110331.1">
    <property type="nucleotide sequence ID" value="NZ_JAUTIX010000001.1"/>
</dbReference>
<keyword evidence="1" id="KW-0812">Transmembrane</keyword>
<gene>
    <name evidence="2" type="ORF">Q7X28_03835</name>
</gene>